<evidence type="ECO:0000313" key="6">
    <source>
        <dbReference type="Proteomes" id="UP000010121"/>
    </source>
</evidence>
<accession>C8RYV1</accession>
<dbReference type="eggNOG" id="COG1250">
    <property type="taxonomic scope" value="Bacteria"/>
</dbReference>
<sequence length="105" mass="11336">GALPARAEAEAIRRRVLSAMANEGARLVGSGAALRPSDIDAALFLAMGFPRWQGGPMHWADTEGLMVLRRDLRLWAEEAPELWGVAPLIDQLIGMGLHFSDMNAG</sequence>
<feature type="non-terminal residue" evidence="5">
    <location>
        <position position="1"/>
    </location>
</feature>
<evidence type="ECO:0000256" key="2">
    <source>
        <dbReference type="ARBA" id="ARBA00023239"/>
    </source>
</evidence>
<evidence type="ECO:0000256" key="1">
    <source>
        <dbReference type="ARBA" id="ARBA00023235"/>
    </source>
</evidence>
<dbReference type="Pfam" id="PF00725">
    <property type="entry name" value="3HCDH"/>
    <property type="match status" value="1"/>
</dbReference>
<evidence type="ECO:0000313" key="5">
    <source>
        <dbReference type="EMBL" id="EEW25908.1"/>
    </source>
</evidence>
<dbReference type="SUPFAM" id="SSF48179">
    <property type="entry name" value="6-phosphogluconate dehydrogenase C-terminal domain-like"/>
    <property type="match status" value="1"/>
</dbReference>
<dbReference type="AlphaFoldDB" id="C8RYV1"/>
<dbReference type="STRING" id="371731.Rsw2DRAFT_0979"/>
<feature type="domain" description="3-hydroxyacyl-CoA dehydrogenase C-terminal" evidence="4">
    <location>
        <begin position="14"/>
        <end position="92"/>
    </location>
</feature>
<keyword evidence="6" id="KW-1185">Reference proteome</keyword>
<dbReference type="Proteomes" id="UP000010121">
    <property type="component" value="Unassembled WGS sequence"/>
</dbReference>
<dbReference type="GO" id="GO:0006631">
    <property type="term" value="P:fatty acid metabolic process"/>
    <property type="evidence" value="ECO:0007669"/>
    <property type="project" value="InterPro"/>
</dbReference>
<dbReference type="GO" id="GO:0016853">
    <property type="term" value="F:isomerase activity"/>
    <property type="evidence" value="ECO:0007669"/>
    <property type="project" value="UniProtKB-KW"/>
</dbReference>
<dbReference type="InterPro" id="IPR013328">
    <property type="entry name" value="6PGD_dom2"/>
</dbReference>
<protein>
    <submittedName>
        <fullName evidence="5">3-hydroxyacyl-CoA dehydrogenase, NAD-binding</fullName>
    </submittedName>
</protein>
<dbReference type="EMBL" id="ACYY01000005">
    <property type="protein sequence ID" value="EEW25908.1"/>
    <property type="molecule type" value="Genomic_DNA"/>
</dbReference>
<dbReference type="GO" id="GO:0016616">
    <property type="term" value="F:oxidoreductase activity, acting on the CH-OH group of donors, NAD or NADP as acceptor"/>
    <property type="evidence" value="ECO:0007669"/>
    <property type="project" value="InterPro"/>
</dbReference>
<gene>
    <name evidence="5" type="ORF">Rsw2DRAFT_0979</name>
</gene>
<dbReference type="RefSeq" id="WP_008028647.1">
    <property type="nucleotide sequence ID" value="NZ_ACYY01000005.1"/>
</dbReference>
<keyword evidence="1" id="KW-0413">Isomerase</keyword>
<dbReference type="Gene3D" id="1.10.1040.10">
    <property type="entry name" value="N-(1-d-carboxylethyl)-l-norvaline Dehydrogenase, domain 2"/>
    <property type="match status" value="1"/>
</dbReference>
<name>C8RYV1_9RHOB</name>
<evidence type="ECO:0000259" key="4">
    <source>
        <dbReference type="Pfam" id="PF00725"/>
    </source>
</evidence>
<keyword evidence="2" id="KW-0456">Lyase</keyword>
<reference evidence="5 6" key="1">
    <citation type="submission" date="2009-08" db="EMBL/GenBank/DDBJ databases">
        <title>The draft genome of Rhodobacter sp. SW2.</title>
        <authorList>
            <consortium name="US DOE Joint Genome Institute (JGI-PGF)"/>
            <person name="Lucas S."/>
            <person name="Copeland A."/>
            <person name="Lapidus A."/>
            <person name="Glavina del Rio T."/>
            <person name="Tice H."/>
            <person name="Bruce D."/>
            <person name="Goodwin L."/>
            <person name="Pitluck S."/>
            <person name="Larimer F."/>
            <person name="Land M.L."/>
            <person name="Hauser L."/>
            <person name="Emerson D."/>
        </authorList>
    </citation>
    <scope>NUCLEOTIDE SEQUENCE [LARGE SCALE GENOMIC DNA]</scope>
    <source>
        <strain evidence="5 6">SW2</strain>
    </source>
</reference>
<keyword evidence="3" id="KW-0511">Multifunctional enzyme</keyword>
<dbReference type="InterPro" id="IPR006108">
    <property type="entry name" value="3HC_DH_C"/>
</dbReference>
<dbReference type="PANTHER" id="PTHR23309">
    <property type="entry name" value="3-HYDROXYACYL-COA DEHYROGENASE"/>
    <property type="match status" value="1"/>
</dbReference>
<organism evidence="5 6">
    <name type="scientific">Rhodobacter ferrooxidans</name>
    <dbReference type="NCBI Taxonomy" id="371731"/>
    <lineage>
        <taxon>Bacteria</taxon>
        <taxon>Pseudomonadati</taxon>
        <taxon>Pseudomonadota</taxon>
        <taxon>Alphaproteobacteria</taxon>
        <taxon>Rhodobacterales</taxon>
        <taxon>Rhodobacter group</taxon>
        <taxon>Rhodobacter</taxon>
    </lineage>
</organism>
<evidence type="ECO:0000256" key="3">
    <source>
        <dbReference type="ARBA" id="ARBA00023268"/>
    </source>
</evidence>
<comment type="caution">
    <text evidence="5">The sequence shown here is derived from an EMBL/GenBank/DDBJ whole genome shotgun (WGS) entry which is preliminary data.</text>
</comment>
<dbReference type="GO" id="GO:0016829">
    <property type="term" value="F:lyase activity"/>
    <property type="evidence" value="ECO:0007669"/>
    <property type="project" value="UniProtKB-KW"/>
</dbReference>
<proteinExistence type="predicted"/>
<dbReference type="InterPro" id="IPR008927">
    <property type="entry name" value="6-PGluconate_DH-like_C_sf"/>
</dbReference>